<dbReference type="AlphaFoldDB" id="A0A344TGW8"/>
<evidence type="ECO:0000313" key="1">
    <source>
        <dbReference type="EMBL" id="AXE17889.1"/>
    </source>
</evidence>
<accession>A0A344TGW8</accession>
<evidence type="ECO:0000313" key="2">
    <source>
        <dbReference type="Proteomes" id="UP000251993"/>
    </source>
</evidence>
<organism evidence="1 2">
    <name type="scientific">Runella rosea</name>
    <dbReference type="NCBI Taxonomy" id="2259595"/>
    <lineage>
        <taxon>Bacteria</taxon>
        <taxon>Pseudomonadati</taxon>
        <taxon>Bacteroidota</taxon>
        <taxon>Cytophagia</taxon>
        <taxon>Cytophagales</taxon>
        <taxon>Spirosomataceae</taxon>
        <taxon>Runella</taxon>
    </lineage>
</organism>
<gene>
    <name evidence="1" type="ORF">DR864_09175</name>
</gene>
<reference evidence="1 2" key="1">
    <citation type="submission" date="2018-07" db="EMBL/GenBank/DDBJ databases">
        <title>Genome sequencing of Runella.</title>
        <authorList>
            <person name="Baek M.-G."/>
            <person name="Yi H."/>
        </authorList>
    </citation>
    <scope>NUCLEOTIDE SEQUENCE [LARGE SCALE GENOMIC DNA]</scope>
    <source>
        <strain evidence="1 2">HYN0085</strain>
    </source>
</reference>
<protein>
    <submittedName>
        <fullName evidence="1">Uncharacterized protein</fullName>
    </submittedName>
</protein>
<name>A0A344TGW8_9BACT</name>
<dbReference type="KEGG" id="run:DR864_09175"/>
<dbReference type="Proteomes" id="UP000251993">
    <property type="component" value="Chromosome"/>
</dbReference>
<proteinExistence type="predicted"/>
<dbReference type="RefSeq" id="WP_114066674.1">
    <property type="nucleotide sequence ID" value="NZ_CP030850.1"/>
</dbReference>
<dbReference type="EMBL" id="CP030850">
    <property type="protein sequence ID" value="AXE17889.1"/>
    <property type="molecule type" value="Genomic_DNA"/>
</dbReference>
<keyword evidence="2" id="KW-1185">Reference proteome</keyword>
<sequence length="73" mass="8461">MEKTQQAKVKFYVRRPNPQNANATQQLTFKVANMGKAIEVIKKEIAKGEIITAAYFEGNTRERNIRIDPIFYE</sequence>